<keyword evidence="1" id="KW-0560">Oxidoreductase</keyword>
<evidence type="ECO:0000313" key="4">
    <source>
        <dbReference type="Proteomes" id="UP000054937"/>
    </source>
</evidence>
<dbReference type="InterPro" id="IPR002347">
    <property type="entry name" value="SDR_fam"/>
</dbReference>
<evidence type="ECO:0000256" key="2">
    <source>
        <dbReference type="RuleBase" id="RU000363"/>
    </source>
</evidence>
<dbReference type="Gene3D" id="3.40.50.720">
    <property type="entry name" value="NAD(P)-binding Rossmann-like Domain"/>
    <property type="match status" value="1"/>
</dbReference>
<dbReference type="OrthoDB" id="1274115at2759"/>
<keyword evidence="4" id="KW-1185">Reference proteome</keyword>
<dbReference type="AlphaFoldDB" id="A0A0V0QUP7"/>
<dbReference type="SUPFAM" id="SSF51735">
    <property type="entry name" value="NAD(P)-binding Rossmann-fold domains"/>
    <property type="match status" value="1"/>
</dbReference>
<evidence type="ECO:0000256" key="1">
    <source>
        <dbReference type="ARBA" id="ARBA00023002"/>
    </source>
</evidence>
<dbReference type="PANTHER" id="PTHR43658:SF8">
    <property type="entry name" value="17-BETA-HYDROXYSTEROID DEHYDROGENASE 14-RELATED"/>
    <property type="match status" value="1"/>
</dbReference>
<reference evidence="3 4" key="1">
    <citation type="journal article" date="2015" name="Sci. Rep.">
        <title>Genome of the facultative scuticociliatosis pathogen Pseudocohnilembus persalinus provides insight into its virulence through horizontal gene transfer.</title>
        <authorList>
            <person name="Xiong J."/>
            <person name="Wang G."/>
            <person name="Cheng J."/>
            <person name="Tian M."/>
            <person name="Pan X."/>
            <person name="Warren A."/>
            <person name="Jiang C."/>
            <person name="Yuan D."/>
            <person name="Miao W."/>
        </authorList>
    </citation>
    <scope>NUCLEOTIDE SEQUENCE [LARGE SCALE GENOMIC DNA]</scope>
    <source>
        <strain evidence="3">36N120E</strain>
    </source>
</reference>
<dbReference type="InterPro" id="IPR036291">
    <property type="entry name" value="NAD(P)-bd_dom_sf"/>
</dbReference>
<dbReference type="PRINTS" id="PR00081">
    <property type="entry name" value="GDHRDH"/>
</dbReference>
<name>A0A0V0QUP7_PSEPJ</name>
<proteinExistence type="inferred from homology"/>
<protein>
    <recommendedName>
        <fullName evidence="5">NAD(P)-binding domain</fullName>
    </recommendedName>
</protein>
<evidence type="ECO:0008006" key="5">
    <source>
        <dbReference type="Google" id="ProtNLM"/>
    </source>
</evidence>
<dbReference type="PROSITE" id="PS00061">
    <property type="entry name" value="ADH_SHORT"/>
    <property type="match status" value="1"/>
</dbReference>
<dbReference type="Pfam" id="PF00106">
    <property type="entry name" value="adh_short"/>
    <property type="match status" value="1"/>
</dbReference>
<dbReference type="OMA" id="RHIFEND"/>
<dbReference type="Proteomes" id="UP000054937">
    <property type="component" value="Unassembled WGS sequence"/>
</dbReference>
<dbReference type="GO" id="GO:0016491">
    <property type="term" value="F:oxidoreductase activity"/>
    <property type="evidence" value="ECO:0007669"/>
    <property type="project" value="UniProtKB-KW"/>
</dbReference>
<comment type="caution">
    <text evidence="3">The sequence shown here is derived from an EMBL/GenBank/DDBJ whole genome shotgun (WGS) entry which is preliminary data.</text>
</comment>
<dbReference type="EMBL" id="LDAU01000102">
    <property type="protein sequence ID" value="KRX06002.1"/>
    <property type="molecule type" value="Genomic_DNA"/>
</dbReference>
<dbReference type="FunFam" id="3.40.50.720:FF:000084">
    <property type="entry name" value="Short-chain dehydrogenase reductase"/>
    <property type="match status" value="1"/>
</dbReference>
<gene>
    <name evidence="3" type="ORF">PPERSA_01080</name>
</gene>
<sequence length="257" mass="27564">MKIDQNTVALVTGGASGLGEQTVRQLVQLGAKVMIADLNEENGNNMAKELGNQVKFFKTNVTDEENVKNLVEETVKAFGAIHIVVNSAGIISAGKFLNKKGRQIEVKDFMKCIQINVVGTFLVSKYASAQMAKQEYINEQQERGVIIMVASVAAFEGQQGQTTYSASKGALVGMTLPMARDLGVFGIRVVTIAPGLFMTPMGSSLPEKAKVALEKSTALGRLGIPEEFAQMAVSIAQNSYLTGVTIRIDGGIRFPNM</sequence>
<dbReference type="InParanoid" id="A0A0V0QUP7"/>
<dbReference type="InterPro" id="IPR020904">
    <property type="entry name" value="Sc_DH/Rdtase_CS"/>
</dbReference>
<evidence type="ECO:0000313" key="3">
    <source>
        <dbReference type="EMBL" id="KRX06002.1"/>
    </source>
</evidence>
<dbReference type="PRINTS" id="PR00080">
    <property type="entry name" value="SDRFAMILY"/>
</dbReference>
<accession>A0A0V0QUP7</accession>
<organism evidence="3 4">
    <name type="scientific">Pseudocohnilembus persalinus</name>
    <name type="common">Ciliate</name>
    <dbReference type="NCBI Taxonomy" id="266149"/>
    <lineage>
        <taxon>Eukaryota</taxon>
        <taxon>Sar</taxon>
        <taxon>Alveolata</taxon>
        <taxon>Ciliophora</taxon>
        <taxon>Intramacronucleata</taxon>
        <taxon>Oligohymenophorea</taxon>
        <taxon>Scuticociliatia</taxon>
        <taxon>Philasterida</taxon>
        <taxon>Pseudocohnilembidae</taxon>
        <taxon>Pseudocohnilembus</taxon>
    </lineage>
</organism>
<comment type="similarity">
    <text evidence="2">Belongs to the short-chain dehydrogenases/reductases (SDR) family.</text>
</comment>
<dbReference type="PANTHER" id="PTHR43658">
    <property type="entry name" value="SHORT-CHAIN DEHYDROGENASE/REDUCTASE"/>
    <property type="match status" value="1"/>
</dbReference>